<accession>A0A4U1IYQ5</accession>
<sequence>MFSSFRSCLLVISLLGLAACAEIEAAPPPLYPRGSASPGATAATAEATPPKPAAPAEGVRQEALAPRVGVEGVAEGQQALADAIVAASKAPMNECRGNSGGGTVRIRVAGNHTSASFAVDPGSTANDKMRHCVLEALSTLDVPDTISQSSPSSRPSSGFSSIITVQW</sequence>
<dbReference type="AlphaFoldDB" id="A0A4U1IYQ5"/>
<feature type="region of interest" description="Disordered" evidence="1">
    <location>
        <begin position="34"/>
        <end position="58"/>
    </location>
</feature>
<proteinExistence type="predicted"/>
<gene>
    <name evidence="3" type="ORF">E8A74_37030</name>
</gene>
<reference evidence="3 4" key="1">
    <citation type="submission" date="2019-04" db="EMBL/GenBank/DDBJ databases">
        <authorList>
            <person name="Li Y."/>
            <person name="Wang J."/>
        </authorList>
    </citation>
    <scope>NUCLEOTIDE SEQUENCE [LARGE SCALE GENOMIC DNA]</scope>
    <source>
        <strain evidence="3 4">DSM 14668</strain>
    </source>
</reference>
<protein>
    <recommendedName>
        <fullName evidence="5">AgmX/PglI C-terminal domain-containing protein</fullName>
    </recommendedName>
</protein>
<dbReference type="Proteomes" id="UP000309215">
    <property type="component" value="Unassembled WGS sequence"/>
</dbReference>
<feature type="chain" id="PRO_5020878043" description="AgmX/PglI C-terminal domain-containing protein" evidence="2">
    <location>
        <begin position="19"/>
        <end position="167"/>
    </location>
</feature>
<keyword evidence="4" id="KW-1185">Reference proteome</keyword>
<name>A0A4U1IYQ5_9BACT</name>
<dbReference type="EMBL" id="SSMQ01000054">
    <property type="protein sequence ID" value="TKC99688.1"/>
    <property type="molecule type" value="Genomic_DNA"/>
</dbReference>
<dbReference type="PROSITE" id="PS51257">
    <property type="entry name" value="PROKAR_LIPOPROTEIN"/>
    <property type="match status" value="1"/>
</dbReference>
<evidence type="ECO:0000256" key="1">
    <source>
        <dbReference type="SAM" id="MobiDB-lite"/>
    </source>
</evidence>
<feature type="signal peptide" evidence="2">
    <location>
        <begin position="1"/>
        <end position="18"/>
    </location>
</feature>
<feature type="compositionally biased region" description="Low complexity" evidence="1">
    <location>
        <begin position="147"/>
        <end position="161"/>
    </location>
</feature>
<evidence type="ECO:0000313" key="3">
    <source>
        <dbReference type="EMBL" id="TKC99688.1"/>
    </source>
</evidence>
<dbReference type="RefSeq" id="WP_136933818.1">
    <property type="nucleotide sequence ID" value="NZ_SSMQ01000054.1"/>
</dbReference>
<organism evidence="3 4">
    <name type="scientific">Polyangium fumosum</name>
    <dbReference type="NCBI Taxonomy" id="889272"/>
    <lineage>
        <taxon>Bacteria</taxon>
        <taxon>Pseudomonadati</taxon>
        <taxon>Myxococcota</taxon>
        <taxon>Polyangia</taxon>
        <taxon>Polyangiales</taxon>
        <taxon>Polyangiaceae</taxon>
        <taxon>Polyangium</taxon>
    </lineage>
</organism>
<comment type="caution">
    <text evidence="3">The sequence shown here is derived from an EMBL/GenBank/DDBJ whole genome shotgun (WGS) entry which is preliminary data.</text>
</comment>
<evidence type="ECO:0000313" key="4">
    <source>
        <dbReference type="Proteomes" id="UP000309215"/>
    </source>
</evidence>
<evidence type="ECO:0000256" key="2">
    <source>
        <dbReference type="SAM" id="SignalP"/>
    </source>
</evidence>
<keyword evidence="2" id="KW-0732">Signal</keyword>
<evidence type="ECO:0008006" key="5">
    <source>
        <dbReference type="Google" id="ProtNLM"/>
    </source>
</evidence>
<feature type="region of interest" description="Disordered" evidence="1">
    <location>
        <begin position="143"/>
        <end position="167"/>
    </location>
</feature>